<keyword evidence="7" id="KW-1185">Reference proteome</keyword>
<feature type="chain" id="PRO_5039519049" evidence="4">
    <location>
        <begin position="25"/>
        <end position="452"/>
    </location>
</feature>
<feature type="domain" description="Leucine-binding protein" evidence="5">
    <location>
        <begin position="59"/>
        <end position="425"/>
    </location>
</feature>
<dbReference type="InterPro" id="IPR028082">
    <property type="entry name" value="Peripla_BP_I"/>
</dbReference>
<dbReference type="CDD" id="cd06340">
    <property type="entry name" value="PBP1_ABC_ligand_binding-like"/>
    <property type="match status" value="1"/>
</dbReference>
<reference evidence="7" key="1">
    <citation type="journal article" date="2017" name="Appl. Environ. Microbiol.">
        <title>Genomic analysis of Calderihabitans maritimus KKC1, a thermophilic hydrogenogenic carboxydotrophic bacterium isolated from marine sediment.</title>
        <authorList>
            <person name="Omae K."/>
            <person name="Yoneda Y."/>
            <person name="Fukuyama Y."/>
            <person name="Yoshida T."/>
            <person name="Sako Y."/>
        </authorList>
    </citation>
    <scope>NUCLEOTIDE SEQUENCE [LARGE SCALE GENOMIC DNA]</scope>
    <source>
        <strain evidence="7">KKC1</strain>
    </source>
</reference>
<evidence type="ECO:0000256" key="2">
    <source>
        <dbReference type="ARBA" id="ARBA00022729"/>
    </source>
</evidence>
<feature type="compositionally biased region" description="Low complexity" evidence="3">
    <location>
        <begin position="41"/>
        <end position="51"/>
    </location>
</feature>
<evidence type="ECO:0000313" key="7">
    <source>
        <dbReference type="Proteomes" id="UP000197032"/>
    </source>
</evidence>
<dbReference type="Pfam" id="PF13458">
    <property type="entry name" value="Peripla_BP_6"/>
    <property type="match status" value="1"/>
</dbReference>
<dbReference type="InterPro" id="IPR028081">
    <property type="entry name" value="Leu-bd"/>
</dbReference>
<protein>
    <submittedName>
        <fullName evidence="6">Branched-chain amino acid ABC transporter substrate-binding protein</fullName>
    </submittedName>
</protein>
<accession>A0A1Z5HR62</accession>
<evidence type="ECO:0000256" key="4">
    <source>
        <dbReference type="SAM" id="SignalP"/>
    </source>
</evidence>
<organism evidence="6 7">
    <name type="scientific">Calderihabitans maritimus</name>
    <dbReference type="NCBI Taxonomy" id="1246530"/>
    <lineage>
        <taxon>Bacteria</taxon>
        <taxon>Bacillati</taxon>
        <taxon>Bacillota</taxon>
        <taxon>Clostridia</taxon>
        <taxon>Neomoorellales</taxon>
        <taxon>Calderihabitantaceae</taxon>
        <taxon>Calderihabitans</taxon>
    </lineage>
</organism>
<name>A0A1Z5HR62_9FIRM</name>
<dbReference type="SUPFAM" id="SSF53822">
    <property type="entry name" value="Periplasmic binding protein-like I"/>
    <property type="match status" value="1"/>
</dbReference>
<evidence type="ECO:0000259" key="5">
    <source>
        <dbReference type="Pfam" id="PF13458"/>
    </source>
</evidence>
<dbReference type="Proteomes" id="UP000197032">
    <property type="component" value="Unassembled WGS sequence"/>
</dbReference>
<dbReference type="PROSITE" id="PS51257">
    <property type="entry name" value="PROKAR_LIPOPROTEIN"/>
    <property type="match status" value="1"/>
</dbReference>
<evidence type="ECO:0000313" key="6">
    <source>
        <dbReference type="EMBL" id="GAW91918.1"/>
    </source>
</evidence>
<comment type="caution">
    <text evidence="6">The sequence shown here is derived from an EMBL/GenBank/DDBJ whole genome shotgun (WGS) entry which is preliminary data.</text>
</comment>
<proteinExistence type="inferred from homology"/>
<feature type="region of interest" description="Disordered" evidence="3">
    <location>
        <begin position="29"/>
        <end position="54"/>
    </location>
</feature>
<evidence type="ECO:0000256" key="1">
    <source>
        <dbReference type="ARBA" id="ARBA00010062"/>
    </source>
</evidence>
<evidence type="ECO:0000256" key="3">
    <source>
        <dbReference type="SAM" id="MobiDB-lite"/>
    </source>
</evidence>
<keyword evidence="2 4" id="KW-0732">Signal</keyword>
<dbReference type="InterPro" id="IPR051010">
    <property type="entry name" value="BCAA_transport"/>
</dbReference>
<dbReference type="PANTHER" id="PTHR30483:SF37">
    <property type="entry name" value="ABC TRANSPORTER SUBSTRATE-BINDING PROTEIN"/>
    <property type="match status" value="1"/>
</dbReference>
<sequence>MQFLKRHKLVNLFFVLMLTVALVAGCTTTTQPKETSEKQTEQGTTETQKSGEAAEQVSEIKIGAIYPLSGSAAATGEDLANGVKLAVEIINGSYPDLNLPLAKDAGLPNLGGAKIKLILADHQASPEKGASEAERLITQEKVVALVGSYHSSVTATASQTAERYGIPFVNGESTSPTLTKRGFKWFFRTTPDDQIFSENFFQFLDDLKEKGLISDPKLALLYENTLWGSEVGKFEKQFAAEYGYNVVEDINYPAKSTNLNSEVQKLKAAKPDILLQASYVSDAILSMKTYKELDFNVDAILAMDAGFIAPEFLKVLNEDGEYILSREVWALDLAKNKPMIKLVNDMFKERFGTNMDGNSARAFTAMLVLADAINRAGSVEPEAIQQALLETNIPAEQLIMPWKGIKFDPETHQNVLGSGIIVQIQNGEYVTVWPWNLASKDLIWPMPKWSDR</sequence>
<comment type="similarity">
    <text evidence="1">Belongs to the leucine-binding protein family.</text>
</comment>
<dbReference type="AlphaFoldDB" id="A0A1Z5HR62"/>
<gene>
    <name evidence="6" type="ORF">KKC1_10790</name>
</gene>
<dbReference type="Gene3D" id="3.40.50.2300">
    <property type="match status" value="2"/>
</dbReference>
<dbReference type="RefSeq" id="WP_202819951.1">
    <property type="nucleotide sequence ID" value="NZ_BDGJ01000042.1"/>
</dbReference>
<dbReference type="PANTHER" id="PTHR30483">
    <property type="entry name" value="LEUCINE-SPECIFIC-BINDING PROTEIN"/>
    <property type="match status" value="1"/>
</dbReference>
<dbReference type="EMBL" id="BDGJ01000042">
    <property type="protein sequence ID" value="GAW91918.1"/>
    <property type="molecule type" value="Genomic_DNA"/>
</dbReference>
<feature type="signal peptide" evidence="4">
    <location>
        <begin position="1"/>
        <end position="24"/>
    </location>
</feature>